<name>A0A3B3Q7K1_9TELE</name>
<feature type="compositionally biased region" description="Polar residues" evidence="1">
    <location>
        <begin position="1005"/>
        <end position="1019"/>
    </location>
</feature>
<keyword evidence="4" id="KW-1185">Reference proteome</keyword>
<dbReference type="GeneTree" id="ENSGT00950000183199"/>
<evidence type="ECO:0000256" key="1">
    <source>
        <dbReference type="SAM" id="MobiDB-lite"/>
    </source>
</evidence>
<sequence>MMPGENQSKIAGIASDATAGTCQNCAALQQNVNEYVAALLSLKQKVIDTDHLLTEYEAKCDELQKCQRESNELHKQLDELLDKMVPLEKRSKEYEVLRSELEEKKSTLKMFEQRSMEVDVLRDENSKTVAQNMNLETQLKKLEETTAKQRQESEKLKMEKKGLEREVQKTQSSLKQYQQAASEAEIFKAENTKILAEKENLEHQLQMFKDSSVKQMCEIEQLNLDKQGLEKKVWKAEKHVEKLEWEKQKETRSVSVQTNSPREPTVDKSKVKLLLEELWKCVEPQYQQTSKLLTFSDGINISRESSPKEPLRSPFKIQNCRSPSRGSCSRISYSVSAEKEALEKLKKRDRASKEHLNAVVTMDGRSLLPAREIASVDLGSSPPVKEMPVETEEASLEEMMDWFRPLPSLLSPISSPYIKEVVFGPVSESSDDEEEATSIEKMGRPIQMLDDGTDVPSSMKPKSTDLQHLSSLSKDQAVKPTSVSQEDTISTLAESPKSPCANESISSGKRFDHLETFSNEKVLMLEETLQQDSGIHAIHGSDETFLGILPNGHKAEDHKDNPAVPASTSELWLQRMGNTEYTDSDNDIVMELCTPLKVCRVINDPLEDVSIPLALCKEVEVKQSANETIGMGESSENLEEGLAMVTELRGSEMLLEGGLKHKENGVCLNEVSPGDDAALPNADNETIDTIQARNSSLQPKPIFTAANEISQPSNVPFNKEDGPDDKLEHLEVCGVVENGIPEKDSAKIESGKSDELLADALKLSPGLGCSLQSQKVPDSKEAAKVVHEDCEASCVGPFGPDSSPVHISVEATSEDLSSNSESSDESFKLHRKAKMTHQRTSSQISSEPMKDLRSETRWMTCDDRETIHGSLKEHINHAPSDEQFKADGNFSTILEIKRTKSDLKNCASKAVVIETNLVLENHEMVNYSQSSLEGVKLHDQNHSDKVPLQSQDEVADGSSLSSSAGTECIIESAPDFQRGDEEPDKTAADEKVSCRRCESINETSIGENSEGFSENSTQKETSKDCIVPGHMSQCSDNGQEVMKVNMKGEESIIPNPSVQVTDAPGIAWSPECIRKVRSEMGPPLPPLLPPLTATPTKPHTLDSSSSFIPGKLSFSSPKHELSSPRHGKVIPPPFASPFTGGPKEISPSLAPQSPSDTKCERILSSPLQFCSATPKHAVPVPGRFPPSALSTSSASPTATQENSVRILDTMYPELSARARTLNILRGNVTLSRPVAENGKAVPVPVNQITGYKSINSSSTAFTKTGKSYEPDSCSAEESMENARKLSCSSPREETGKRPGVNMLLPVSAKRLRLEDGTQATPSIAPPTRPLGDQEKLQQVTSQVPKEDLQPECPQDVSVANSTVEIISKALTKIGTSCFDVLPVIRSHLKIGRISKVPVLRDEEREVIREFCGINKSLADEFLSAVLTKIKTEKDTLSGDHLQCLCRVYTGLCRQRDESERVHLLVYCILKEDFPESAKLILFIVTTWYNILFPHSGIVCNAMHAVIKDRADGEVLECLTKYLGWETNPPCDIEKIITKTLMPLQTGVNMTFQQHERHGDDLNRAAWEYVYAVDLLCTQKKWNWTYENLISKELWPIMNKWVTQPRNQPPGIPDVSVASVLRLIGRLGQLGIKERSIVSVRNVAKVINTFGRHGQKEGVPWAVQLAAVYTIYDLSPCNPKEAMETLAAWRGETTRPVAPAVTSCITQLGSICRQVKS</sequence>
<dbReference type="STRING" id="1676925.ENSPKIP00000002632"/>
<accession>A0A3B3Q7K1</accession>
<feature type="region of interest" description="Disordered" evidence="1">
    <location>
        <begin position="832"/>
        <end position="853"/>
    </location>
</feature>
<dbReference type="InterPro" id="IPR057881">
    <property type="entry name" value="ICE1_C"/>
</dbReference>
<feature type="compositionally biased region" description="Basic and acidic residues" evidence="1">
    <location>
        <begin position="977"/>
        <end position="992"/>
    </location>
</feature>
<dbReference type="KEGG" id="pki:111845307"/>
<feature type="compositionally biased region" description="Polar residues" evidence="1">
    <location>
        <begin position="948"/>
        <end position="965"/>
    </location>
</feature>
<dbReference type="OrthoDB" id="2238957at2759"/>
<evidence type="ECO:0000259" key="2">
    <source>
        <dbReference type="Pfam" id="PF25817"/>
    </source>
</evidence>
<reference evidence="3" key="2">
    <citation type="submission" date="2025-09" db="UniProtKB">
        <authorList>
            <consortium name="Ensembl"/>
        </authorList>
    </citation>
    <scope>IDENTIFICATION</scope>
</reference>
<dbReference type="Pfam" id="PF25817">
    <property type="entry name" value="ICE1_C"/>
    <property type="match status" value="1"/>
</dbReference>
<feature type="domain" description="Little elongation complex subunit 1 C-terminal" evidence="2">
    <location>
        <begin position="1517"/>
        <end position="1707"/>
    </location>
</feature>
<feature type="region of interest" description="Disordered" evidence="1">
    <location>
        <begin position="1136"/>
        <end position="1158"/>
    </location>
</feature>
<dbReference type="Ensembl" id="ENSPKIT00000026581.1">
    <property type="protein sequence ID" value="ENSPKIP00000002632.1"/>
    <property type="gene ID" value="ENSPKIG00000020458.1"/>
</dbReference>
<feature type="region of interest" description="Disordered" evidence="1">
    <location>
        <begin position="426"/>
        <end position="506"/>
    </location>
</feature>
<feature type="region of interest" description="Disordered" evidence="1">
    <location>
        <begin position="939"/>
        <end position="992"/>
    </location>
</feature>
<reference evidence="3" key="1">
    <citation type="submission" date="2025-08" db="UniProtKB">
        <authorList>
            <consortium name="Ensembl"/>
        </authorList>
    </citation>
    <scope>IDENTIFICATION</scope>
</reference>
<evidence type="ECO:0000313" key="3">
    <source>
        <dbReference type="Ensembl" id="ENSPKIP00000002632.1"/>
    </source>
</evidence>
<dbReference type="PANTHER" id="PTHR11852:SF4">
    <property type="entry name" value="LITTLE ELONGATION COMPLEX SUBUNIT 1"/>
    <property type="match status" value="1"/>
</dbReference>
<dbReference type="PANTHER" id="PTHR11852">
    <property type="entry name" value="PLATELET-ACTIVATING FACTOR ACETYLHYDROLASE"/>
    <property type="match status" value="1"/>
</dbReference>
<protein>
    <submittedName>
        <fullName evidence="3">KIAA0947-like (H. sapiens)</fullName>
    </submittedName>
</protein>
<feature type="compositionally biased region" description="Polar residues" evidence="1">
    <location>
        <begin position="460"/>
        <end position="493"/>
    </location>
</feature>
<dbReference type="Proteomes" id="UP000261540">
    <property type="component" value="Unplaced"/>
</dbReference>
<proteinExistence type="predicted"/>
<evidence type="ECO:0000313" key="4">
    <source>
        <dbReference type="Proteomes" id="UP000261540"/>
    </source>
</evidence>
<organism evidence="3 4">
    <name type="scientific">Paramormyrops kingsleyae</name>
    <dbReference type="NCBI Taxonomy" id="1676925"/>
    <lineage>
        <taxon>Eukaryota</taxon>
        <taxon>Metazoa</taxon>
        <taxon>Chordata</taxon>
        <taxon>Craniata</taxon>
        <taxon>Vertebrata</taxon>
        <taxon>Euteleostomi</taxon>
        <taxon>Actinopterygii</taxon>
        <taxon>Neopterygii</taxon>
        <taxon>Teleostei</taxon>
        <taxon>Osteoglossocephala</taxon>
        <taxon>Osteoglossomorpha</taxon>
        <taxon>Osteoglossiformes</taxon>
        <taxon>Mormyridae</taxon>
        <taxon>Paramormyrops</taxon>
    </lineage>
</organism>
<feature type="region of interest" description="Disordered" evidence="1">
    <location>
        <begin position="1005"/>
        <end position="1036"/>
    </location>
</feature>
<feature type="region of interest" description="Disordered" evidence="1">
    <location>
        <begin position="146"/>
        <end position="165"/>
    </location>
</feature>
<dbReference type="CTD" id="23379"/>